<sequence length="453" mass="49046">MATVFGLSLGNHQGVISVFKNGRSEVLANESGERETPMLVTYKDDTILVGSAAKGALYRNFQYTAIAMPSLLGTDLNENEEKKVSNITIIKKGGNICYKFEREGKPRLVPVKDTLGKVLEQLAATARSCESVSSGSIHCVLSVPIHYDTDHVSLLKQCVETHGFTVISTPPSPMLSVLPYGLDKDSYTGHVLVYDVGVNSISLTVIRLINGLMKLVGTRTINGVGGYDIDQELLSVLKDECKRYFRKDVTGGKYAVNKLLAAAESLKQSLTNQQTGPVYVESLHDGMDFQCNVTRGRFEGVCQSIFTSFLDPIQGFLNSLGLTGSNINKVILIGGTCKIPRLQQLMKDVFSSSEVYYFISTDHVVSLGAALEASYHQVTSGLSLSSTIPVTTNDLSLTFSNCVTPASVVLLGKHTPLPVCKTINTKIEVSEPGRPVIIAIKETAVLGEVCDFF</sequence>
<dbReference type="GO" id="GO:0005829">
    <property type="term" value="C:cytosol"/>
    <property type="evidence" value="ECO:0007669"/>
    <property type="project" value="TreeGrafter"/>
</dbReference>
<dbReference type="SUPFAM" id="SSF53067">
    <property type="entry name" value="Actin-like ATPase domain"/>
    <property type="match status" value="2"/>
</dbReference>
<accession>A0A1X7V8B5</accession>
<dbReference type="PANTHER" id="PTHR45639">
    <property type="entry name" value="HSC70CB, ISOFORM G-RELATED"/>
    <property type="match status" value="1"/>
</dbReference>
<comment type="similarity">
    <text evidence="1">Belongs to the heat shock protein 70 family.</text>
</comment>
<dbReference type="STRING" id="400682.A0A1X7V8B5"/>
<dbReference type="FunFam" id="3.90.640.10:FF:000010">
    <property type="entry name" value="heat shock 70 kDa protein 14"/>
    <property type="match status" value="1"/>
</dbReference>
<keyword evidence="4" id="KW-0143">Chaperone</keyword>
<keyword evidence="3" id="KW-0067">ATP-binding</keyword>
<evidence type="ECO:0000256" key="2">
    <source>
        <dbReference type="ARBA" id="ARBA00022741"/>
    </source>
</evidence>
<dbReference type="Pfam" id="PF00012">
    <property type="entry name" value="HSP70"/>
    <property type="match status" value="1"/>
</dbReference>
<dbReference type="Gene3D" id="3.30.30.30">
    <property type="match status" value="1"/>
</dbReference>
<dbReference type="AlphaFoldDB" id="A0A1X7V8B5"/>
<name>A0A1X7V8B5_AMPQE</name>
<dbReference type="PANTHER" id="PTHR45639:SF32">
    <property type="entry name" value="HEAT SHOCK PROTEIN PDR13"/>
    <property type="match status" value="1"/>
</dbReference>
<dbReference type="EnsemblMetazoa" id="Aqu2.1.36218_001">
    <property type="protein sequence ID" value="Aqu2.1.36218_001"/>
    <property type="gene ID" value="Aqu2.1.36218"/>
</dbReference>
<dbReference type="Gene3D" id="3.30.420.40">
    <property type="match status" value="2"/>
</dbReference>
<dbReference type="InterPro" id="IPR013126">
    <property type="entry name" value="Hsp_70_fam"/>
</dbReference>
<dbReference type="CDD" id="cd10238">
    <property type="entry name" value="ASKHA_NBD_HSP70_HSPA14"/>
    <property type="match status" value="1"/>
</dbReference>
<dbReference type="PRINTS" id="PR00301">
    <property type="entry name" value="HEATSHOCK70"/>
</dbReference>
<evidence type="ECO:0000256" key="1">
    <source>
        <dbReference type="ARBA" id="ARBA00007381"/>
    </source>
</evidence>
<keyword evidence="2" id="KW-0547">Nucleotide-binding</keyword>
<dbReference type="eggNOG" id="KOG0101">
    <property type="taxonomic scope" value="Eukaryota"/>
</dbReference>
<protein>
    <submittedName>
        <fullName evidence="5">Uncharacterized protein</fullName>
    </submittedName>
</protein>
<dbReference type="Gene3D" id="3.90.640.10">
    <property type="entry name" value="Actin, Chain A, domain 4"/>
    <property type="match status" value="1"/>
</dbReference>
<evidence type="ECO:0000256" key="3">
    <source>
        <dbReference type="ARBA" id="ARBA00022840"/>
    </source>
</evidence>
<reference evidence="5" key="1">
    <citation type="submission" date="2017-05" db="UniProtKB">
        <authorList>
            <consortium name="EnsemblMetazoa"/>
        </authorList>
    </citation>
    <scope>IDENTIFICATION</scope>
</reference>
<dbReference type="InParanoid" id="A0A1X7V8B5"/>
<evidence type="ECO:0000256" key="4">
    <source>
        <dbReference type="ARBA" id="ARBA00023186"/>
    </source>
</evidence>
<dbReference type="OrthoDB" id="29851at2759"/>
<dbReference type="GO" id="GO:0005634">
    <property type="term" value="C:nucleus"/>
    <property type="evidence" value="ECO:0007669"/>
    <property type="project" value="TreeGrafter"/>
</dbReference>
<dbReference type="InterPro" id="IPR043129">
    <property type="entry name" value="ATPase_NBD"/>
</dbReference>
<organism evidence="5">
    <name type="scientific">Amphimedon queenslandica</name>
    <name type="common">Sponge</name>
    <dbReference type="NCBI Taxonomy" id="400682"/>
    <lineage>
        <taxon>Eukaryota</taxon>
        <taxon>Metazoa</taxon>
        <taxon>Porifera</taxon>
        <taxon>Demospongiae</taxon>
        <taxon>Heteroscleromorpha</taxon>
        <taxon>Haplosclerida</taxon>
        <taxon>Niphatidae</taxon>
        <taxon>Amphimedon</taxon>
    </lineage>
</organism>
<proteinExistence type="inferred from homology"/>
<evidence type="ECO:0000313" key="5">
    <source>
        <dbReference type="EnsemblMetazoa" id="Aqu2.1.36218_001"/>
    </source>
</evidence>
<dbReference type="GO" id="GO:0140662">
    <property type="term" value="F:ATP-dependent protein folding chaperone"/>
    <property type="evidence" value="ECO:0007669"/>
    <property type="project" value="InterPro"/>
</dbReference>
<dbReference type="GO" id="GO:0005524">
    <property type="term" value="F:ATP binding"/>
    <property type="evidence" value="ECO:0007669"/>
    <property type="project" value="UniProtKB-KW"/>
</dbReference>
<dbReference type="InterPro" id="IPR042049">
    <property type="entry name" value="HSPA14_NBD"/>
</dbReference>